<organism evidence="2">
    <name type="scientific">Mustela putorius furo</name>
    <name type="common">European domestic ferret</name>
    <name type="synonym">Mustela furo</name>
    <dbReference type="NCBI Taxonomy" id="9669"/>
    <lineage>
        <taxon>Eukaryota</taxon>
        <taxon>Metazoa</taxon>
        <taxon>Chordata</taxon>
        <taxon>Craniata</taxon>
        <taxon>Vertebrata</taxon>
        <taxon>Euteleostomi</taxon>
        <taxon>Mammalia</taxon>
        <taxon>Eutheria</taxon>
        <taxon>Laurasiatheria</taxon>
        <taxon>Carnivora</taxon>
        <taxon>Caniformia</taxon>
        <taxon>Musteloidea</taxon>
        <taxon>Mustelidae</taxon>
        <taxon>Mustelinae</taxon>
        <taxon>Mustela</taxon>
    </lineage>
</organism>
<accession>M3Z1X8</accession>
<sequence>MRAAPAPARTWAPGAQRAGIMEDKEAGARSTPLGERLQVSTGKGKATPVSGQKGPRAMPGDARVGWEEEQAPAGRRLSHLAHVCPGSQQ</sequence>
<protein>
    <submittedName>
        <fullName evidence="2">Uncharacterized protein</fullName>
    </submittedName>
</protein>
<feature type="compositionally biased region" description="Low complexity" evidence="1">
    <location>
        <begin position="1"/>
        <end position="15"/>
    </location>
</feature>
<name>M3Z1X8_MUSPF</name>
<reference evidence="2" key="1">
    <citation type="submission" date="2024-06" db="UniProtKB">
        <authorList>
            <consortium name="Ensembl"/>
        </authorList>
    </citation>
    <scope>IDENTIFICATION</scope>
</reference>
<dbReference type="InParanoid" id="M3Z1X8"/>
<evidence type="ECO:0000313" key="2">
    <source>
        <dbReference type="Ensembl" id="ENSMPUP00000017590.1"/>
    </source>
</evidence>
<dbReference type="EMBL" id="AEYP01020446">
    <property type="status" value="NOT_ANNOTATED_CDS"/>
    <property type="molecule type" value="Genomic_DNA"/>
</dbReference>
<feature type="region of interest" description="Disordered" evidence="1">
    <location>
        <begin position="1"/>
        <end position="63"/>
    </location>
</feature>
<dbReference type="AlphaFoldDB" id="M3Z1X8"/>
<dbReference type="Ensembl" id="ENSMPUT00000017849.1">
    <property type="protein sequence ID" value="ENSMPUP00000017590.1"/>
    <property type="gene ID" value="ENSMPUG00000017702.1"/>
</dbReference>
<proteinExistence type="predicted"/>
<evidence type="ECO:0000256" key="1">
    <source>
        <dbReference type="SAM" id="MobiDB-lite"/>
    </source>
</evidence>
<dbReference type="HOGENOM" id="CLU_2454133_0_0_1"/>